<protein>
    <recommendedName>
        <fullName evidence="3">Putative Flp pilus-assembly TadG-like N-terminal domain-containing protein</fullName>
    </recommendedName>
</protein>
<dbReference type="InterPro" id="IPR028087">
    <property type="entry name" value="Tad_N"/>
</dbReference>
<feature type="region of interest" description="Disordered" evidence="1">
    <location>
        <begin position="218"/>
        <end position="243"/>
    </location>
</feature>
<reference evidence="4 5" key="2">
    <citation type="submission" date="2019-01" db="EMBL/GenBank/DDBJ databases">
        <title>Motilimonas pumilus sp. nov., isolated from the gut of sea cucumber (Apostichopus japonicus).</title>
        <authorList>
            <person name="Wang F.-Q."/>
            <person name="Ren L.-H."/>
            <person name="Lin Y.-W."/>
            <person name="Sun G.-H."/>
            <person name="Du Z.-J."/>
            <person name="Zhao J.-X."/>
            <person name="Liu X.-J."/>
            <person name="Liu L.-J."/>
        </authorList>
    </citation>
    <scope>NUCLEOTIDE SEQUENCE [LARGE SCALE GENOMIC DNA]</scope>
    <source>
        <strain evidence="4 5">PLHSC7-2</strain>
    </source>
</reference>
<organism evidence="4 5">
    <name type="scientific">Motilimonas pumila</name>
    <dbReference type="NCBI Taxonomy" id="2303987"/>
    <lineage>
        <taxon>Bacteria</taxon>
        <taxon>Pseudomonadati</taxon>
        <taxon>Pseudomonadota</taxon>
        <taxon>Gammaproteobacteria</taxon>
        <taxon>Alteromonadales</taxon>
        <taxon>Alteromonadales genera incertae sedis</taxon>
        <taxon>Motilimonas</taxon>
    </lineage>
</organism>
<dbReference type="EMBL" id="QZCH01000033">
    <property type="protein sequence ID" value="RJG39510.1"/>
    <property type="molecule type" value="Genomic_DNA"/>
</dbReference>
<evidence type="ECO:0000256" key="1">
    <source>
        <dbReference type="SAM" id="MobiDB-lite"/>
    </source>
</evidence>
<evidence type="ECO:0000259" key="3">
    <source>
        <dbReference type="Pfam" id="PF13400"/>
    </source>
</evidence>
<keyword evidence="2" id="KW-1133">Transmembrane helix</keyword>
<evidence type="ECO:0000313" key="5">
    <source>
        <dbReference type="Proteomes" id="UP000283255"/>
    </source>
</evidence>
<proteinExistence type="predicted"/>
<feature type="compositionally biased region" description="Low complexity" evidence="1">
    <location>
        <begin position="219"/>
        <end position="235"/>
    </location>
</feature>
<gene>
    <name evidence="4" type="ORF">D1Z90_17895</name>
</gene>
<accession>A0A418YAF5</accession>
<keyword evidence="2" id="KW-0472">Membrane</keyword>
<reference evidence="4 5" key="1">
    <citation type="submission" date="2018-09" db="EMBL/GenBank/DDBJ databases">
        <authorList>
            <person name="Wang F."/>
        </authorList>
    </citation>
    <scope>NUCLEOTIDE SEQUENCE [LARGE SCALE GENOMIC DNA]</scope>
    <source>
        <strain evidence="4 5">PLHSC7-2</strain>
    </source>
</reference>
<evidence type="ECO:0000256" key="2">
    <source>
        <dbReference type="SAM" id="Phobius"/>
    </source>
</evidence>
<feature type="transmembrane region" description="Helical" evidence="2">
    <location>
        <begin position="12"/>
        <end position="34"/>
    </location>
</feature>
<sequence>MSILKISRFKQSGHILVFVSLFLIALSLSVFSVFDSGQLTLERTKLQTTADSAAYTAAVIQSRELNFHAYTNRAMAANHVTVAQMVSLSSYFQNNQQMFWNLELIGDWLQAVPYVGQVINKLTDAAEAFFSIVNEAIQNAGSLVVVGANELNKVYSESQSIFHGATVAGLVLDVEEVIRLNDPDANAFMAASALTLADITSWENFVKRYEVDKAERAYGGSSSSSWRGTGSSGSSRDNEEDKTRLDQYRDVVLRSRDEFTSNRDNSFWESPVSIPGIIKDIRIEQRGGSEMGVVDGKNAPYYSFSAKDTMSIRAEVMKFKWGIPRGYRDRELLPLGWGRQVTHHSDSFDWYNPVQKNQYSNCTRYCYNSRPNISHLWRGAGYNSKASRFNDMRDRYGFMEGSDTIAFYKDNDDEALGYEHGEYEGLQNFFDLTKPGLLAKSQSIRIFLAKDHNKIGTTDTINKLGEGLVVLNENPNQAMENGRQVSMSKGESYFSRPRNLWQRKDGNYEYGNIYNPYWQPRLIALEQDDKRLGANIP</sequence>
<dbReference type="RefSeq" id="WP_119912166.1">
    <property type="nucleotide sequence ID" value="NZ_QZCH01000033.1"/>
</dbReference>
<keyword evidence="5" id="KW-1185">Reference proteome</keyword>
<dbReference type="Pfam" id="PF13400">
    <property type="entry name" value="Tad"/>
    <property type="match status" value="1"/>
</dbReference>
<name>A0A418YAF5_9GAMM</name>
<keyword evidence="2" id="KW-0812">Transmembrane</keyword>
<dbReference type="OrthoDB" id="5493674at2"/>
<comment type="caution">
    <text evidence="4">The sequence shown here is derived from an EMBL/GenBank/DDBJ whole genome shotgun (WGS) entry which is preliminary data.</text>
</comment>
<dbReference type="AlphaFoldDB" id="A0A418YAF5"/>
<evidence type="ECO:0000313" key="4">
    <source>
        <dbReference type="EMBL" id="RJG39510.1"/>
    </source>
</evidence>
<dbReference type="Proteomes" id="UP000283255">
    <property type="component" value="Unassembled WGS sequence"/>
</dbReference>
<feature type="domain" description="Putative Flp pilus-assembly TadG-like N-terminal" evidence="3">
    <location>
        <begin position="15"/>
        <end position="58"/>
    </location>
</feature>